<dbReference type="KEGG" id="cqi:110732719"/>
<name>A0A803L6G2_CHEQI</name>
<dbReference type="InterPro" id="IPR002401">
    <property type="entry name" value="Cyt_P450_E_grp-I"/>
</dbReference>
<evidence type="ECO:0000256" key="5">
    <source>
        <dbReference type="ARBA" id="ARBA00023002"/>
    </source>
</evidence>
<accession>A0A803L6G2</accession>
<dbReference type="SUPFAM" id="SSF48264">
    <property type="entry name" value="Cytochrome P450"/>
    <property type="match status" value="1"/>
</dbReference>
<keyword evidence="6 8" id="KW-0408">Iron</keyword>
<keyword evidence="7 9" id="KW-0503">Monooxygenase</keyword>
<evidence type="ECO:0000313" key="12">
    <source>
        <dbReference type="Proteomes" id="UP000596660"/>
    </source>
</evidence>
<dbReference type="EnsemblPlants" id="AUR62007451-RA">
    <property type="protein sequence ID" value="AUR62007451-RA:cds"/>
    <property type="gene ID" value="AUR62007451"/>
</dbReference>
<dbReference type="PANTHER" id="PTHR47951:SF7">
    <property type="entry name" value="FLAVONOID 3',5'-HYDROXYLASE-LIKE ISOFORM X1"/>
    <property type="match status" value="1"/>
</dbReference>
<dbReference type="Gramene" id="AUR62007451-RA">
    <property type="protein sequence ID" value="AUR62007451-RA:cds"/>
    <property type="gene ID" value="AUR62007451"/>
</dbReference>
<reference evidence="11" key="1">
    <citation type="journal article" date="2017" name="Nature">
        <title>The genome of Chenopodium quinoa.</title>
        <authorList>
            <person name="Jarvis D.E."/>
            <person name="Ho Y.S."/>
            <person name="Lightfoot D.J."/>
            <person name="Schmoeckel S.M."/>
            <person name="Li B."/>
            <person name="Borm T.J.A."/>
            <person name="Ohyanagi H."/>
            <person name="Mineta K."/>
            <person name="Michell C.T."/>
            <person name="Saber N."/>
            <person name="Kharbatia N.M."/>
            <person name="Rupper R.R."/>
            <person name="Sharp A.R."/>
            <person name="Dally N."/>
            <person name="Boughton B.A."/>
            <person name="Woo Y.H."/>
            <person name="Gao G."/>
            <person name="Schijlen E.G.W.M."/>
            <person name="Guo X."/>
            <person name="Momin A.A."/>
            <person name="Negrao S."/>
            <person name="Al-Babili S."/>
            <person name="Gehring C."/>
            <person name="Roessner U."/>
            <person name="Jung C."/>
            <person name="Murphy K."/>
            <person name="Arold S.T."/>
            <person name="Gojobori T."/>
            <person name="van der Linden C.G."/>
            <person name="van Loo E.N."/>
            <person name="Jellen E.N."/>
            <person name="Maughan P.J."/>
            <person name="Tester M."/>
        </authorList>
    </citation>
    <scope>NUCLEOTIDE SEQUENCE [LARGE SCALE GENOMIC DNA]</scope>
    <source>
        <strain evidence="11">cv. PI 614886</strain>
    </source>
</reference>
<dbReference type="Gene3D" id="1.10.630.10">
    <property type="entry name" value="Cytochrome P450"/>
    <property type="match status" value="1"/>
</dbReference>
<feature type="binding site" description="axial binding residue" evidence="8">
    <location>
        <position position="462"/>
    </location>
    <ligand>
        <name>heme</name>
        <dbReference type="ChEBI" id="CHEBI:30413"/>
    </ligand>
    <ligandPart>
        <name>Fe</name>
        <dbReference type="ChEBI" id="CHEBI:18248"/>
    </ligandPart>
</feature>
<keyword evidence="10" id="KW-0812">Transmembrane</keyword>
<evidence type="ECO:0000256" key="2">
    <source>
        <dbReference type="ARBA" id="ARBA00010617"/>
    </source>
</evidence>
<dbReference type="InterPro" id="IPR017972">
    <property type="entry name" value="Cyt_P450_CS"/>
</dbReference>
<dbReference type="GO" id="GO:0016705">
    <property type="term" value="F:oxidoreductase activity, acting on paired donors, with incorporation or reduction of molecular oxygen"/>
    <property type="evidence" value="ECO:0007669"/>
    <property type="project" value="InterPro"/>
</dbReference>
<evidence type="ECO:0000256" key="7">
    <source>
        <dbReference type="ARBA" id="ARBA00023033"/>
    </source>
</evidence>
<dbReference type="FunFam" id="1.10.630.10:FF:000126">
    <property type="entry name" value="Predicted protein"/>
    <property type="match status" value="1"/>
</dbReference>
<keyword evidence="5 9" id="KW-0560">Oxidoreductase</keyword>
<dbReference type="PROSITE" id="PS00086">
    <property type="entry name" value="CYTOCHROME_P450"/>
    <property type="match status" value="1"/>
</dbReference>
<comment type="similarity">
    <text evidence="2 9">Belongs to the cytochrome P450 family.</text>
</comment>
<keyword evidence="4 8" id="KW-0479">Metal-binding</keyword>
<protein>
    <submittedName>
        <fullName evidence="11">Uncharacterized protein</fullName>
    </submittedName>
</protein>
<organism evidence="11 12">
    <name type="scientific">Chenopodium quinoa</name>
    <name type="common">Quinoa</name>
    <dbReference type="NCBI Taxonomy" id="63459"/>
    <lineage>
        <taxon>Eukaryota</taxon>
        <taxon>Viridiplantae</taxon>
        <taxon>Streptophyta</taxon>
        <taxon>Embryophyta</taxon>
        <taxon>Tracheophyta</taxon>
        <taxon>Spermatophyta</taxon>
        <taxon>Magnoliopsida</taxon>
        <taxon>eudicotyledons</taxon>
        <taxon>Gunneridae</taxon>
        <taxon>Pentapetalae</taxon>
        <taxon>Caryophyllales</taxon>
        <taxon>Chenopodiaceae</taxon>
        <taxon>Chenopodioideae</taxon>
        <taxon>Atripliceae</taxon>
        <taxon>Chenopodium</taxon>
    </lineage>
</organism>
<comment type="cofactor">
    <cofactor evidence="1 8">
        <name>heme</name>
        <dbReference type="ChEBI" id="CHEBI:30413"/>
    </cofactor>
</comment>
<dbReference type="PANTHER" id="PTHR47951">
    <property type="entry name" value="OS08G0547900 PROTEIN"/>
    <property type="match status" value="1"/>
</dbReference>
<dbReference type="PRINTS" id="PR00385">
    <property type="entry name" value="P450"/>
</dbReference>
<evidence type="ECO:0000256" key="6">
    <source>
        <dbReference type="ARBA" id="ARBA00023004"/>
    </source>
</evidence>
<evidence type="ECO:0000256" key="4">
    <source>
        <dbReference type="ARBA" id="ARBA00022723"/>
    </source>
</evidence>
<keyword evidence="3 8" id="KW-0349">Heme</keyword>
<dbReference type="PRINTS" id="PR00463">
    <property type="entry name" value="EP450I"/>
</dbReference>
<proteinExistence type="inferred from homology"/>
<dbReference type="GO" id="GO:0005506">
    <property type="term" value="F:iron ion binding"/>
    <property type="evidence" value="ECO:0007669"/>
    <property type="project" value="InterPro"/>
</dbReference>
<dbReference type="SMR" id="A0A803L6G2"/>
<dbReference type="InterPro" id="IPR001128">
    <property type="entry name" value="Cyt_P450"/>
</dbReference>
<evidence type="ECO:0000256" key="9">
    <source>
        <dbReference type="RuleBase" id="RU000461"/>
    </source>
</evidence>
<keyword evidence="10" id="KW-1133">Transmembrane helix</keyword>
<evidence type="ECO:0000256" key="1">
    <source>
        <dbReference type="ARBA" id="ARBA00001971"/>
    </source>
</evidence>
<dbReference type="OMA" id="INDLMGW"/>
<feature type="transmembrane region" description="Helical" evidence="10">
    <location>
        <begin position="26"/>
        <end position="43"/>
    </location>
</feature>
<reference evidence="11" key="2">
    <citation type="submission" date="2021-03" db="UniProtKB">
        <authorList>
            <consortium name="EnsemblPlants"/>
        </authorList>
    </citation>
    <scope>IDENTIFICATION</scope>
</reference>
<dbReference type="Proteomes" id="UP000596660">
    <property type="component" value="Unplaced"/>
</dbReference>
<evidence type="ECO:0000313" key="11">
    <source>
        <dbReference type="EnsemblPlants" id="AUR62007451-RA:cds"/>
    </source>
</evidence>
<gene>
    <name evidence="11" type="primary">LOC110732719</name>
</gene>
<dbReference type="GO" id="GO:0004497">
    <property type="term" value="F:monooxygenase activity"/>
    <property type="evidence" value="ECO:0007669"/>
    <property type="project" value="UniProtKB-KW"/>
</dbReference>
<dbReference type="RefSeq" id="XP_021768400.1">
    <property type="nucleotide sequence ID" value="XM_021912708.1"/>
</dbReference>
<dbReference type="GeneID" id="110732719"/>
<dbReference type="AlphaFoldDB" id="A0A803L6G2"/>
<sequence>MLPEATSVWSWWRSTSNKADETSRNILTIFVPLFIVFWFIFAVRKQNKEKPPLPPGPRGLPLVGYLPFLDSNLHHCFKKMASLYGPIFRFRLGSEECIVVSSPSLVKEVVRDHDVVFANRAPLIAAKSLLFGSLDIAFSDYGVEWRKMRKIFATEMLSNARLDASYYLRKQHVKKMMNETYEKAGQLVNIGDLAFLTLVGSVMNMVWGDTLKGDEGSVMDSEFRAVVDEQLKLLGAPNISDFFPLLARFDLQGIQRRMRIISKRNEEIYDKAINHHNAGESIQRKDFLGHLMQLTKCEDHARSLTLPQVKAMLIDVVVGGTDTTVAMVEWVMAEILQHPEVLRKVQEELTEIVGLNKTVEEVHLPELKYLNAVAKESLRLHPPIPLLVPHCPSEPSTIGGYSIPKGARVFLNLYTIQRDPHNWEDPLLFKPERFLSGSAAEKTDYLGNHFQYLPFGSGRRMCPGIPLAERTTMLVLASMLHGFQWKLPNGTVEVDLSEKFGIVVKKSKPLFAVPSPRLSNLDLYSYNN</sequence>
<keyword evidence="12" id="KW-1185">Reference proteome</keyword>
<dbReference type="InterPro" id="IPR036396">
    <property type="entry name" value="Cyt_P450_sf"/>
</dbReference>
<evidence type="ECO:0000256" key="8">
    <source>
        <dbReference type="PIRSR" id="PIRSR602401-1"/>
    </source>
</evidence>
<keyword evidence="10" id="KW-0472">Membrane</keyword>
<dbReference type="GO" id="GO:0020037">
    <property type="term" value="F:heme binding"/>
    <property type="evidence" value="ECO:0007669"/>
    <property type="project" value="InterPro"/>
</dbReference>
<dbReference type="CDD" id="cd11073">
    <property type="entry name" value="CYP76-like"/>
    <property type="match status" value="1"/>
</dbReference>
<evidence type="ECO:0000256" key="10">
    <source>
        <dbReference type="SAM" id="Phobius"/>
    </source>
</evidence>
<dbReference type="OrthoDB" id="2789670at2759"/>
<evidence type="ECO:0000256" key="3">
    <source>
        <dbReference type="ARBA" id="ARBA00022617"/>
    </source>
</evidence>
<dbReference type="Pfam" id="PF00067">
    <property type="entry name" value="p450"/>
    <property type="match status" value="1"/>
</dbReference>